<evidence type="ECO:0000256" key="1">
    <source>
        <dbReference type="SAM" id="MobiDB-lite"/>
    </source>
</evidence>
<sequence>MVTFAQAQERADRWVNGGPGGEPRREVRVREFDLGFVAWAEDANGNSLGGGRLVIARDSGDTTLWPALPVSEVIRRYEEEYGAAADDQEPAAAEPERVDLHATSFLLTPPQWLQDAMAQADGGGGGGGAGGGSAVPAAPTPPPAGRPWAPPGQPAPAGAGRQAEPEPFPAGAGHQAEPEPEPAEPAPAGAPPVGAVAAGAAWGDAAAGAEPASAADAADLPPLGPPPFDATPAGTGRQAGPTPFDAPPAVGEAAPDADFPPATPAGPPPADAGRAASGPPPVGPPPPFGAPPAVVGAASTPDADFPPAAPVAPPPPMGVPPVAGAGQADAAMPPPPMSGEGRAGQAPAPVGPPPAWSDVDTSGSRPSLWDGTDTSSIAEEEDVSVAPPATVFAPPLVAEAGESSGPASEARTAILPRGSALPPTAIQQAPAPARAPAPSPAPDSGRGDVSSADTAKAARPGGAPPPGPPPPAAPGPRPAPAAGAGGGVNYVPTQAVSPEMIDSLRRTVNKSGGAPGPVPPPPPPPAPKGGAAGPPSPPPPPPPPVSGAGRPAGYGYPPPPAGQPTVGSGYMAVLRYRAADGSEQQLIRRSAPGMPHPEWQILHELHAMGVPPQQVIELHTELQSCELPGGYCARMIRETWPQVRITHTAAYGRDFASRQAGVRHLVEHQDELQQFADGPPRSQPVRAALPQQQPAPAVGLDVIGQELTQAYGPQGVFRYQPQLVSRQGVPEIVTQSLVWSGLPVEIRPIFWAQAQPGRPIPTLAELAAERGVRPAMDAGSYLVLGSDFGQQLCVQYGTAHVVAVPLEGSPDGQPSPVRFVNTSLPQFARCMALLGRMWRLRYGLDPEQAGRWTTDFQAELASLDPQAVLDPENWWSVLLEQMWDGLL</sequence>
<dbReference type="EMBL" id="JAVREM010000015">
    <property type="protein sequence ID" value="MDT0319658.1"/>
    <property type="molecule type" value="Genomic_DNA"/>
</dbReference>
<feature type="compositionally biased region" description="Low complexity" evidence="1">
    <location>
        <begin position="291"/>
        <end position="306"/>
    </location>
</feature>
<evidence type="ECO:0000313" key="3">
    <source>
        <dbReference type="Proteomes" id="UP001183420"/>
    </source>
</evidence>
<feature type="compositionally biased region" description="Pro residues" evidence="1">
    <location>
        <begin position="462"/>
        <end position="479"/>
    </location>
</feature>
<accession>A0ABU2LPZ0</accession>
<name>A0ABU2LPZ0_9ACTN</name>
<feature type="compositionally biased region" description="Pro residues" evidence="1">
    <location>
        <begin position="138"/>
        <end position="154"/>
    </location>
</feature>
<dbReference type="Pfam" id="PF14440">
    <property type="entry name" value="XOO_2897-deam"/>
    <property type="match status" value="1"/>
</dbReference>
<feature type="region of interest" description="Disordered" evidence="1">
    <location>
        <begin position="207"/>
        <end position="492"/>
    </location>
</feature>
<feature type="region of interest" description="Disordered" evidence="1">
    <location>
        <begin position="116"/>
        <end position="195"/>
    </location>
</feature>
<proteinExistence type="predicted"/>
<feature type="compositionally biased region" description="Low complexity" evidence="1">
    <location>
        <begin position="207"/>
        <end position="221"/>
    </location>
</feature>
<comment type="caution">
    <text evidence="2">The sequence shown here is derived from an EMBL/GenBank/DDBJ whole genome shotgun (WGS) entry which is preliminary data.</text>
</comment>
<reference evidence="3" key="1">
    <citation type="submission" date="2023-07" db="EMBL/GenBank/DDBJ databases">
        <title>30 novel species of actinomycetes from the DSMZ collection.</title>
        <authorList>
            <person name="Nouioui I."/>
        </authorList>
    </citation>
    <scope>NUCLEOTIDE SEQUENCE [LARGE SCALE GENOMIC DNA]</scope>
    <source>
        <strain evidence="3">DSM 44918</strain>
    </source>
</reference>
<feature type="compositionally biased region" description="Pro residues" evidence="1">
    <location>
        <begin position="261"/>
        <end position="270"/>
    </location>
</feature>
<dbReference type="Pfam" id="PF14435">
    <property type="entry name" value="SUKH-4"/>
    <property type="match status" value="1"/>
</dbReference>
<protein>
    <submittedName>
        <fullName evidence="2">SUKH-4 family immunity protein</fullName>
    </submittedName>
</protein>
<dbReference type="Proteomes" id="UP001183420">
    <property type="component" value="Unassembled WGS sequence"/>
</dbReference>
<organism evidence="2 3">
    <name type="scientific">Streptomyces millisiae</name>
    <dbReference type="NCBI Taxonomy" id="3075542"/>
    <lineage>
        <taxon>Bacteria</taxon>
        <taxon>Bacillati</taxon>
        <taxon>Actinomycetota</taxon>
        <taxon>Actinomycetes</taxon>
        <taxon>Kitasatosporales</taxon>
        <taxon>Streptomycetaceae</taxon>
        <taxon>Streptomyces</taxon>
    </lineage>
</organism>
<dbReference type="InterPro" id="IPR032722">
    <property type="entry name" value="Deaminase_XOO_2897"/>
</dbReference>
<feature type="compositionally biased region" description="Gly residues" evidence="1">
    <location>
        <begin position="121"/>
        <end position="133"/>
    </location>
</feature>
<gene>
    <name evidence="2" type="ORF">RNC47_15065</name>
</gene>
<feature type="compositionally biased region" description="Low complexity" evidence="1">
    <location>
        <begin position="320"/>
        <end position="331"/>
    </location>
</feature>
<feature type="region of interest" description="Disordered" evidence="1">
    <location>
        <begin position="507"/>
        <end position="561"/>
    </location>
</feature>
<feature type="compositionally biased region" description="Pro residues" evidence="1">
    <location>
        <begin position="516"/>
        <end position="527"/>
    </location>
</feature>
<feature type="compositionally biased region" description="Pro residues" evidence="1">
    <location>
        <begin position="307"/>
        <end position="319"/>
    </location>
</feature>
<evidence type="ECO:0000313" key="2">
    <source>
        <dbReference type="EMBL" id="MDT0319658.1"/>
    </source>
</evidence>
<feature type="compositionally biased region" description="Low complexity" evidence="1">
    <location>
        <begin position="420"/>
        <end position="432"/>
    </location>
</feature>
<keyword evidence="3" id="KW-1185">Reference proteome</keyword>
<feature type="region of interest" description="Disordered" evidence="1">
    <location>
        <begin position="1"/>
        <end position="22"/>
    </location>
</feature>
<feature type="compositionally biased region" description="Pro residues" evidence="1">
    <location>
        <begin position="534"/>
        <end position="545"/>
    </location>
</feature>
<dbReference type="InterPro" id="IPR025851">
    <property type="entry name" value="SUKH-4"/>
</dbReference>
<feature type="compositionally biased region" description="Low complexity" evidence="1">
    <location>
        <begin position="546"/>
        <end position="555"/>
    </location>
</feature>
<dbReference type="RefSeq" id="WP_311599080.1">
    <property type="nucleotide sequence ID" value="NZ_JAVREM010000015.1"/>
</dbReference>
<feature type="compositionally biased region" description="Pro residues" evidence="1">
    <location>
        <begin position="278"/>
        <end position="290"/>
    </location>
</feature>